<dbReference type="GO" id="GO:0005576">
    <property type="term" value="C:extracellular region"/>
    <property type="evidence" value="ECO:0007669"/>
    <property type="project" value="UniProtKB-SubCell"/>
</dbReference>
<dbReference type="Pfam" id="PF12115">
    <property type="entry name" value="Salp15"/>
    <property type="match status" value="1"/>
</dbReference>
<evidence type="ECO:0000256" key="5">
    <source>
        <dbReference type="ARBA" id="ARBA00034321"/>
    </source>
</evidence>
<reference evidence="7" key="1">
    <citation type="journal article" date="2015" name="Sci. Rep.">
        <title>Tissue- and time-dependent transcription in Ixodes ricinus salivary glands and midguts when blood feeding on the vertebrate host.</title>
        <authorList>
            <person name="Kotsyfakis M."/>
            <person name="Schwarz A."/>
            <person name="Erhart J."/>
            <person name="Ribeiro J.M."/>
        </authorList>
    </citation>
    <scope>NUCLEOTIDE SEQUENCE</scope>
    <source>
        <tissue evidence="7">Salivary gland and midgut</tissue>
    </source>
</reference>
<accession>V5H180</accession>
<evidence type="ECO:0000256" key="4">
    <source>
        <dbReference type="ARBA" id="ARBA00023180"/>
    </source>
</evidence>
<evidence type="ECO:0000313" key="7">
    <source>
        <dbReference type="EMBL" id="JAB76745.1"/>
    </source>
</evidence>
<name>V5H180_IXORI</name>
<sequence>LILPLSVVLLATFDYIHANQCSTELEDYMRMKCTSSTSSKLTFVALSDCTFTCQGENSAGQRQITKLNLWNGLPCGPCKECCDGVCTPVKFSSTKPVNSEVMTLNKRTAARTVFMNP</sequence>
<keyword evidence="2" id="KW-0964">Secreted</keyword>
<comment type="similarity">
    <text evidence="5">Belongs to the salp15 family.</text>
</comment>
<feature type="signal peptide" evidence="6">
    <location>
        <begin position="1"/>
        <end position="18"/>
    </location>
</feature>
<feature type="chain" id="PRO_5004734809" evidence="6">
    <location>
        <begin position="19"/>
        <end position="117"/>
    </location>
</feature>
<proteinExistence type="evidence at transcript level"/>
<dbReference type="EMBL" id="GANP01007723">
    <property type="protein sequence ID" value="JAB76745.1"/>
    <property type="molecule type" value="mRNA"/>
</dbReference>
<dbReference type="InterPro" id="IPR021971">
    <property type="entry name" value="Salp15"/>
</dbReference>
<organism evidence="7">
    <name type="scientific">Ixodes ricinus</name>
    <name type="common">Common tick</name>
    <name type="synonym">Acarus ricinus</name>
    <dbReference type="NCBI Taxonomy" id="34613"/>
    <lineage>
        <taxon>Eukaryota</taxon>
        <taxon>Metazoa</taxon>
        <taxon>Ecdysozoa</taxon>
        <taxon>Arthropoda</taxon>
        <taxon>Chelicerata</taxon>
        <taxon>Arachnida</taxon>
        <taxon>Acari</taxon>
        <taxon>Parasitiformes</taxon>
        <taxon>Ixodida</taxon>
        <taxon>Ixodoidea</taxon>
        <taxon>Ixodidae</taxon>
        <taxon>Ixodinae</taxon>
        <taxon>Ixodes</taxon>
    </lineage>
</organism>
<protein>
    <submittedName>
        <fullName evidence="7">Putative secreted protein</fullName>
    </submittedName>
</protein>
<keyword evidence="4" id="KW-0325">Glycoprotein</keyword>
<feature type="non-terminal residue" evidence="7">
    <location>
        <position position="1"/>
    </location>
</feature>
<evidence type="ECO:0000256" key="3">
    <source>
        <dbReference type="ARBA" id="ARBA00022729"/>
    </source>
</evidence>
<evidence type="ECO:0000256" key="1">
    <source>
        <dbReference type="ARBA" id="ARBA00004613"/>
    </source>
</evidence>
<evidence type="ECO:0000256" key="2">
    <source>
        <dbReference type="ARBA" id="ARBA00022525"/>
    </source>
</evidence>
<dbReference type="AlphaFoldDB" id="V5H180"/>
<comment type="subcellular location">
    <subcellularLocation>
        <location evidence="1">Secreted</location>
    </subcellularLocation>
</comment>
<evidence type="ECO:0000256" key="6">
    <source>
        <dbReference type="SAM" id="SignalP"/>
    </source>
</evidence>
<keyword evidence="3 6" id="KW-0732">Signal</keyword>